<dbReference type="Pfam" id="PF13899">
    <property type="entry name" value="Thioredoxin_7"/>
    <property type="match status" value="1"/>
</dbReference>
<dbReference type="PANTHER" id="PTHR32234">
    <property type="entry name" value="THIOL:DISULFIDE INTERCHANGE PROTEIN DSBD"/>
    <property type="match status" value="1"/>
</dbReference>
<dbReference type="InterPro" id="IPR036929">
    <property type="entry name" value="DsbDN_sf"/>
</dbReference>
<evidence type="ECO:0000256" key="2">
    <source>
        <dbReference type="ARBA" id="ARBA00022692"/>
    </source>
</evidence>
<evidence type="ECO:0000259" key="10">
    <source>
        <dbReference type="Pfam" id="PF11412"/>
    </source>
</evidence>
<feature type="signal peptide" evidence="8">
    <location>
        <begin position="1"/>
        <end position="19"/>
    </location>
</feature>
<keyword evidence="3" id="KW-0201">Cytochrome c-type biogenesis</keyword>
<feature type="chain" id="PRO_5036339365" evidence="8">
    <location>
        <begin position="20"/>
        <end position="695"/>
    </location>
</feature>
<reference evidence="12 14" key="2">
    <citation type="submission" date="2019-04" db="EMBL/GenBank/DDBJ databases">
        <title>Microbes associate with the intestines of laboratory mice.</title>
        <authorList>
            <person name="Navarre W."/>
            <person name="Wong E."/>
            <person name="Huang K."/>
            <person name="Tropini C."/>
            <person name="Ng K."/>
            <person name="Yu B."/>
        </authorList>
    </citation>
    <scope>NUCLEOTIDE SEQUENCE [LARGE SCALE GENOMIC DNA]</scope>
    <source>
        <strain evidence="12 14">NM39_I3</strain>
    </source>
</reference>
<accession>A0A3L7ZSM7</accession>
<dbReference type="InterPro" id="IPR036249">
    <property type="entry name" value="Thioredoxin-like_sf"/>
</dbReference>
<dbReference type="InterPro" id="IPR028250">
    <property type="entry name" value="DsbDN"/>
</dbReference>
<dbReference type="Proteomes" id="UP000278164">
    <property type="component" value="Unassembled WGS sequence"/>
</dbReference>
<dbReference type="GO" id="GO:0045454">
    <property type="term" value="P:cell redox homeostasis"/>
    <property type="evidence" value="ECO:0007669"/>
    <property type="project" value="TreeGrafter"/>
</dbReference>
<feature type="transmembrane region" description="Helical" evidence="7">
    <location>
        <begin position="286"/>
        <end position="308"/>
    </location>
</feature>
<dbReference type="GO" id="GO:0017004">
    <property type="term" value="P:cytochrome complex assembly"/>
    <property type="evidence" value="ECO:0007669"/>
    <property type="project" value="UniProtKB-KW"/>
</dbReference>
<sequence>MKKLISSIMLALIALVAQAQILTPVKWKIKLDDKGGAPEKEIVFTATAEKGWHLYDMNLPEGGPVSTSFTFETLNGAELIGQPVPSVKPTTVYDEQFAMNLRWYPGTVSFTQKLKVTDPAKFKAEGEVEFMACNDETCLPPDQIPFSFDKKSIHVDPALAANSSTTEVDKDDVTTVQPDTQVVAEDASELNTPDPAAKETPATTSPKASDSLTDSPNLWSPVIDQLKSFGDATVSAADTSWLFIFFAGFLGGLIALLTPCVWPMIPMTVSFFLKRTKDRKKAIRDAITYGLSIIVIYLVMGLLITGIFGASALNDLSTNAIFNILFFLLLVVFAVSFFGAFELVLPASWTSKLDSKADSTTGILSIFFMSFTLVLVSFSCTGPIIGTLLVQAASMGTAVGPAIGMFGFALALSIPFSVFAIFPNMLQSMPKSGGWLNSVKVVLGFLELALALKFLSVADLAYGWRLLDREAFIVLWIVIFSLLGVYLLGKIKFSHDSEVKYVSVPRLFMAIISFAFAIYMVPGLWGAPLKAISAFAPPLYTQDFNLYKNEVHAAFDDYESGMAYAKKVNKPVMIDFSGFGCVNCRKMEASVWTDPKVKQMLENGYVLITLMVDDKTKLPQPIEIQENGKTRKLKTIGDKWSYLQRSKFGSNAQPFYILLNDEGQPLGPSYAFNEDVSKYIQFLQNGLKEFKKEQQ</sequence>
<feature type="transmembrane region" description="Helical" evidence="7">
    <location>
        <begin position="320"/>
        <end position="345"/>
    </location>
</feature>
<feature type="transmembrane region" description="Helical" evidence="7">
    <location>
        <begin position="434"/>
        <end position="452"/>
    </location>
</feature>
<feature type="transmembrane region" description="Helical" evidence="7">
    <location>
        <begin position="501"/>
        <end position="525"/>
    </location>
</feature>
<dbReference type="Proteomes" id="UP000310032">
    <property type="component" value="Unassembled WGS sequence"/>
</dbReference>
<feature type="transmembrane region" description="Helical" evidence="7">
    <location>
        <begin position="366"/>
        <end position="390"/>
    </location>
</feature>
<keyword evidence="5 7" id="KW-0472">Membrane</keyword>
<evidence type="ECO:0000256" key="8">
    <source>
        <dbReference type="SAM" id="SignalP"/>
    </source>
</evidence>
<dbReference type="EMBL" id="SRYM01000007">
    <property type="protein sequence ID" value="TGY61235.1"/>
    <property type="molecule type" value="Genomic_DNA"/>
</dbReference>
<dbReference type="SUPFAM" id="SSF52833">
    <property type="entry name" value="Thioredoxin-like"/>
    <property type="match status" value="1"/>
</dbReference>
<dbReference type="Pfam" id="PF02683">
    <property type="entry name" value="DsbD_TM"/>
    <property type="match status" value="1"/>
</dbReference>
<dbReference type="OrthoDB" id="9811036at2"/>
<dbReference type="InterPro" id="IPR003834">
    <property type="entry name" value="Cyt_c_assmbl_TM_dom"/>
</dbReference>
<dbReference type="EMBL" id="RAYI01000002">
    <property type="protein sequence ID" value="RLT74875.1"/>
    <property type="molecule type" value="Genomic_DNA"/>
</dbReference>
<comment type="subcellular location">
    <subcellularLocation>
        <location evidence="1">Membrane</location>
        <topology evidence="1">Multi-pass membrane protein</topology>
    </subcellularLocation>
</comment>
<organism evidence="11 13">
    <name type="scientific">Parabacteroides distasonis</name>
    <dbReference type="NCBI Taxonomy" id="823"/>
    <lineage>
        <taxon>Bacteria</taxon>
        <taxon>Pseudomonadati</taxon>
        <taxon>Bacteroidota</taxon>
        <taxon>Bacteroidia</taxon>
        <taxon>Bacteroidales</taxon>
        <taxon>Tannerellaceae</taxon>
        <taxon>Parabacteroides</taxon>
    </lineage>
</organism>
<feature type="region of interest" description="Disordered" evidence="6">
    <location>
        <begin position="184"/>
        <end position="213"/>
    </location>
</feature>
<dbReference type="RefSeq" id="WP_121734834.1">
    <property type="nucleotide sequence ID" value="NZ_QXXG01000006.1"/>
</dbReference>
<dbReference type="Pfam" id="PF11412">
    <property type="entry name" value="DsbD_N"/>
    <property type="match status" value="1"/>
</dbReference>
<feature type="domain" description="Thiol:disulfide interchange protein DsbD N-terminal" evidence="10">
    <location>
        <begin position="39"/>
        <end position="143"/>
    </location>
</feature>
<comment type="caution">
    <text evidence="11">The sequence shown here is derived from an EMBL/GenBank/DDBJ whole genome shotgun (WGS) entry which is preliminary data.</text>
</comment>
<dbReference type="GO" id="GO:0016020">
    <property type="term" value="C:membrane"/>
    <property type="evidence" value="ECO:0007669"/>
    <property type="project" value="UniProtKB-SubCell"/>
</dbReference>
<feature type="compositionally biased region" description="Polar residues" evidence="6">
    <location>
        <begin position="201"/>
        <end position="213"/>
    </location>
</feature>
<evidence type="ECO:0000256" key="3">
    <source>
        <dbReference type="ARBA" id="ARBA00022748"/>
    </source>
</evidence>
<feature type="transmembrane region" description="Helical" evidence="7">
    <location>
        <begin position="472"/>
        <end position="489"/>
    </location>
</feature>
<evidence type="ECO:0000313" key="11">
    <source>
        <dbReference type="EMBL" id="RLT74875.1"/>
    </source>
</evidence>
<keyword evidence="4 7" id="KW-1133">Transmembrane helix</keyword>
<evidence type="ECO:0000256" key="7">
    <source>
        <dbReference type="SAM" id="Phobius"/>
    </source>
</evidence>
<dbReference type="GO" id="GO:0015035">
    <property type="term" value="F:protein-disulfide reductase activity"/>
    <property type="evidence" value="ECO:0007669"/>
    <property type="project" value="TreeGrafter"/>
</dbReference>
<dbReference type="Gene3D" id="2.60.40.1250">
    <property type="entry name" value="Thiol:disulfide interchange protein DsbD, N-terminal domain"/>
    <property type="match status" value="1"/>
</dbReference>
<evidence type="ECO:0000256" key="4">
    <source>
        <dbReference type="ARBA" id="ARBA00022989"/>
    </source>
</evidence>
<evidence type="ECO:0000256" key="5">
    <source>
        <dbReference type="ARBA" id="ARBA00023136"/>
    </source>
</evidence>
<dbReference type="AlphaFoldDB" id="A0A3L7ZSM7"/>
<evidence type="ECO:0000313" key="12">
    <source>
        <dbReference type="EMBL" id="TGY61235.1"/>
    </source>
</evidence>
<evidence type="ECO:0000256" key="6">
    <source>
        <dbReference type="SAM" id="MobiDB-lite"/>
    </source>
</evidence>
<evidence type="ECO:0000256" key="1">
    <source>
        <dbReference type="ARBA" id="ARBA00004141"/>
    </source>
</evidence>
<evidence type="ECO:0000313" key="14">
    <source>
        <dbReference type="Proteomes" id="UP000310032"/>
    </source>
</evidence>
<keyword evidence="2 7" id="KW-0812">Transmembrane</keyword>
<gene>
    <name evidence="11" type="ORF">D7V78_02345</name>
    <name evidence="12" type="ORF">E5342_04130</name>
</gene>
<feature type="transmembrane region" description="Helical" evidence="7">
    <location>
        <begin position="402"/>
        <end position="422"/>
    </location>
</feature>
<evidence type="ECO:0000313" key="13">
    <source>
        <dbReference type="Proteomes" id="UP000278164"/>
    </source>
</evidence>
<proteinExistence type="predicted"/>
<keyword evidence="8" id="KW-0732">Signal</keyword>
<dbReference type="Gene3D" id="3.40.30.10">
    <property type="entry name" value="Glutaredoxin"/>
    <property type="match status" value="1"/>
</dbReference>
<protein>
    <submittedName>
        <fullName evidence="11">Thiol:disulfide interchange protein</fullName>
    </submittedName>
</protein>
<reference evidence="11 13" key="1">
    <citation type="submission" date="2018-09" db="EMBL/GenBank/DDBJ databases">
        <title>Murine metabolic-syndrome-specific gut microbial biobank.</title>
        <authorList>
            <person name="Liu C."/>
        </authorList>
    </citation>
    <scope>NUCLEOTIDE SEQUENCE [LARGE SCALE GENOMIC DNA]</scope>
    <source>
        <strain evidence="11 13">8-P5</strain>
    </source>
</reference>
<feature type="domain" description="Cytochrome C biogenesis protein transmembrane" evidence="9">
    <location>
        <begin position="245"/>
        <end position="455"/>
    </location>
</feature>
<name>A0A3L7ZSM7_PARDI</name>
<evidence type="ECO:0000259" key="9">
    <source>
        <dbReference type="Pfam" id="PF02683"/>
    </source>
</evidence>
<dbReference type="PANTHER" id="PTHR32234:SF0">
    <property type="entry name" value="THIOL:DISULFIDE INTERCHANGE PROTEIN DSBD"/>
    <property type="match status" value="1"/>
</dbReference>
<feature type="transmembrane region" description="Helical" evidence="7">
    <location>
        <begin position="241"/>
        <end position="265"/>
    </location>
</feature>